<reference evidence="1" key="1">
    <citation type="submission" date="2018-02" db="EMBL/GenBank/DDBJ databases">
        <title>Rhizophora mucronata_Transcriptome.</title>
        <authorList>
            <person name="Meera S.P."/>
            <person name="Sreeshan A."/>
            <person name="Augustine A."/>
        </authorList>
    </citation>
    <scope>NUCLEOTIDE SEQUENCE</scope>
    <source>
        <tissue evidence="1">Leaf</tissue>
    </source>
</reference>
<dbReference type="EMBL" id="GGEC01084327">
    <property type="protein sequence ID" value="MBX64811.1"/>
    <property type="molecule type" value="Transcribed_RNA"/>
</dbReference>
<protein>
    <submittedName>
        <fullName evidence="1">Uncharacterized protein</fullName>
    </submittedName>
</protein>
<dbReference type="AlphaFoldDB" id="A0A2P2QCV6"/>
<evidence type="ECO:0000313" key="1">
    <source>
        <dbReference type="EMBL" id="MBX64811.1"/>
    </source>
</evidence>
<name>A0A2P2QCV6_RHIMU</name>
<accession>A0A2P2QCV6</accession>
<proteinExistence type="predicted"/>
<organism evidence="1">
    <name type="scientific">Rhizophora mucronata</name>
    <name type="common">Asiatic mangrove</name>
    <dbReference type="NCBI Taxonomy" id="61149"/>
    <lineage>
        <taxon>Eukaryota</taxon>
        <taxon>Viridiplantae</taxon>
        <taxon>Streptophyta</taxon>
        <taxon>Embryophyta</taxon>
        <taxon>Tracheophyta</taxon>
        <taxon>Spermatophyta</taxon>
        <taxon>Magnoliopsida</taxon>
        <taxon>eudicotyledons</taxon>
        <taxon>Gunneridae</taxon>
        <taxon>Pentapetalae</taxon>
        <taxon>rosids</taxon>
        <taxon>fabids</taxon>
        <taxon>Malpighiales</taxon>
        <taxon>Rhizophoraceae</taxon>
        <taxon>Rhizophora</taxon>
    </lineage>
</organism>
<sequence>MMDGLCFVPTFCVIILLFTVCQSHWMEL</sequence>